<evidence type="ECO:0000313" key="2">
    <source>
        <dbReference type="EMBL" id="TWU74594.1"/>
    </source>
</evidence>
<accession>A0A5C6GAQ8</accession>
<dbReference type="Gene3D" id="3.30.710.10">
    <property type="entry name" value="Potassium Channel Kv1.1, Chain A"/>
    <property type="match status" value="1"/>
</dbReference>
<evidence type="ECO:0000256" key="1">
    <source>
        <dbReference type="SAM" id="MobiDB-lite"/>
    </source>
</evidence>
<organism evidence="2 3">
    <name type="scientific">Metarhizium rileyi (strain RCEF 4871)</name>
    <name type="common">Nomuraea rileyi</name>
    <dbReference type="NCBI Taxonomy" id="1649241"/>
    <lineage>
        <taxon>Eukaryota</taxon>
        <taxon>Fungi</taxon>
        <taxon>Dikarya</taxon>
        <taxon>Ascomycota</taxon>
        <taxon>Pezizomycotina</taxon>
        <taxon>Sordariomycetes</taxon>
        <taxon>Hypocreomycetidae</taxon>
        <taxon>Hypocreales</taxon>
        <taxon>Clavicipitaceae</taxon>
        <taxon>Metarhizium</taxon>
    </lineage>
</organism>
<feature type="compositionally biased region" description="Basic and acidic residues" evidence="1">
    <location>
        <begin position="308"/>
        <end position="331"/>
    </location>
</feature>
<feature type="region of interest" description="Disordered" evidence="1">
    <location>
        <begin position="1"/>
        <end position="61"/>
    </location>
</feature>
<comment type="caution">
    <text evidence="2">The sequence shown here is derived from an EMBL/GenBank/DDBJ whole genome shotgun (WGS) entry which is preliminary data.</text>
</comment>
<gene>
    <name evidence="2" type="ORF">ED733_006689</name>
</gene>
<dbReference type="InterPro" id="IPR011333">
    <property type="entry name" value="SKP1/BTB/POZ_sf"/>
</dbReference>
<proteinExistence type="predicted"/>
<dbReference type="AlphaFoldDB" id="A0A5C6GAQ8"/>
<name>A0A5C6GAQ8_METRR</name>
<protein>
    <recommendedName>
        <fullName evidence="4">BTB domain-containing protein</fullName>
    </recommendedName>
</protein>
<feature type="compositionally biased region" description="Low complexity" evidence="1">
    <location>
        <begin position="42"/>
        <end position="55"/>
    </location>
</feature>
<evidence type="ECO:0000313" key="3">
    <source>
        <dbReference type="Proteomes" id="UP000317257"/>
    </source>
</evidence>
<dbReference type="EMBL" id="SBHS01000011">
    <property type="protein sequence ID" value="TWU74594.1"/>
    <property type="molecule type" value="Genomic_DNA"/>
</dbReference>
<dbReference type="Proteomes" id="UP000317257">
    <property type="component" value="Unassembled WGS sequence"/>
</dbReference>
<sequence length="373" mass="41914">MVPITRLRSPGHTRHHGHRTASKSSPICSVDKTLPLPPAAPAAPAAPATSQSTSESPPPSSIVTVLVGAKQQPFSVDRRLLCDASHFFSERLEDDDSQTKPTSLWLPRESATMFALFVRWVHAPDTFRRFLERSITTAHDESEQAAQDIHWATIRLHLFASHLDLHKLQDLAMDAIQDLYLTCDWDVPPSLIVYLYTQCESLPAVRVRRWAVAMVAFSLAVENNTEQLKSHPQDPTTSDPARFRALFDSLPDFAADYAMHVRNMRTAGLDVCLKNPQLRIMANKMRNDERLFGFRECSFHSHRAAVGEKRCPHNDGRGHSRRSEMGLRLRDSSASTGNLMPRPLFASSEREESRLRHLLPISTGSREEVALST</sequence>
<feature type="compositionally biased region" description="Basic residues" evidence="1">
    <location>
        <begin position="9"/>
        <end position="21"/>
    </location>
</feature>
<feature type="region of interest" description="Disordered" evidence="1">
    <location>
        <begin position="308"/>
        <end position="348"/>
    </location>
</feature>
<reference evidence="3" key="1">
    <citation type="submission" date="2018-12" db="EMBL/GenBank/DDBJ databases">
        <title>The complete genome of Metarhizium rileyi, a key fungal pathogen of Lepidoptera.</title>
        <authorList>
            <person name="Binneck E."/>
            <person name="Lastra C.C.L."/>
            <person name="Sosa-Gomez D.R."/>
        </authorList>
    </citation>
    <scope>NUCLEOTIDE SEQUENCE [LARGE SCALE GENOMIC DNA]</scope>
    <source>
        <strain evidence="3">Cep018-CH2</strain>
    </source>
</reference>
<evidence type="ECO:0008006" key="4">
    <source>
        <dbReference type="Google" id="ProtNLM"/>
    </source>
</evidence>